<proteinExistence type="inferred from homology"/>
<dbReference type="RefSeq" id="WP_255134877.1">
    <property type="nucleotide sequence ID" value="NZ_JANDBC010000002.1"/>
</dbReference>
<evidence type="ECO:0000256" key="1">
    <source>
        <dbReference type="ARBA" id="ARBA00009369"/>
    </source>
</evidence>
<sequence length="280" mass="31449">MRFRSFNLSDAKDYIVTALILVFALAIMIGRHQGGIDTLRKISVTGLSLLEEPLANIRVYRQALNTNTYLQRQNILLQDELSRLRSIEQENRELRRLLGYRERSQFELAPVSIVGKQLTGSNNILTIDAGKSDGLEDGMPLVTSDGLIGKIVLTGTYYSQVMPYYNSLFRVSARIQENQAHGIVSWPGDIYGELVMDFVPKTIPIDSGFVVETSGNSNQFPGGIPIGKVIRSEPEPGRETQRIYLEPFVMLADIAQGFVIEFQPDTSIVNLQQDYNQLFE</sequence>
<evidence type="ECO:0000256" key="4">
    <source>
        <dbReference type="ARBA" id="ARBA00032089"/>
    </source>
</evidence>
<feature type="coiled-coil region" evidence="5">
    <location>
        <begin position="70"/>
        <end position="97"/>
    </location>
</feature>
<dbReference type="Gene3D" id="2.40.10.350">
    <property type="entry name" value="Rod shape-determining protein MreC, domain 2"/>
    <property type="match status" value="1"/>
</dbReference>
<evidence type="ECO:0000259" key="7">
    <source>
        <dbReference type="Pfam" id="PF04085"/>
    </source>
</evidence>
<dbReference type="GO" id="GO:0005886">
    <property type="term" value="C:plasma membrane"/>
    <property type="evidence" value="ECO:0007669"/>
    <property type="project" value="TreeGrafter"/>
</dbReference>
<organism evidence="8 9">
    <name type="scientific">Gracilimonas sediminicola</name>
    <dbReference type="NCBI Taxonomy" id="2952158"/>
    <lineage>
        <taxon>Bacteria</taxon>
        <taxon>Pseudomonadati</taxon>
        <taxon>Balneolota</taxon>
        <taxon>Balneolia</taxon>
        <taxon>Balneolales</taxon>
        <taxon>Balneolaceae</taxon>
        <taxon>Gracilimonas</taxon>
    </lineage>
</organism>
<dbReference type="AlphaFoldDB" id="A0A9X2RHP3"/>
<keyword evidence="6" id="KW-1133">Transmembrane helix</keyword>
<dbReference type="EMBL" id="JANDBC010000002">
    <property type="protein sequence ID" value="MCP9292004.1"/>
    <property type="molecule type" value="Genomic_DNA"/>
</dbReference>
<dbReference type="Gene3D" id="2.40.10.340">
    <property type="entry name" value="Rod shape-determining protein MreC, domain 1"/>
    <property type="match status" value="1"/>
</dbReference>
<dbReference type="Proteomes" id="UP001139125">
    <property type="component" value="Unassembled WGS sequence"/>
</dbReference>
<accession>A0A9X2RHP3</accession>
<evidence type="ECO:0000313" key="9">
    <source>
        <dbReference type="Proteomes" id="UP001139125"/>
    </source>
</evidence>
<feature type="domain" description="Rod shape-determining protein MreC beta-barrel core" evidence="7">
    <location>
        <begin position="113"/>
        <end position="260"/>
    </location>
</feature>
<keyword evidence="3" id="KW-0133">Cell shape</keyword>
<name>A0A9X2RHP3_9BACT</name>
<keyword evidence="9" id="KW-1185">Reference proteome</keyword>
<evidence type="ECO:0000256" key="5">
    <source>
        <dbReference type="SAM" id="Coils"/>
    </source>
</evidence>
<evidence type="ECO:0000256" key="3">
    <source>
        <dbReference type="ARBA" id="ARBA00022960"/>
    </source>
</evidence>
<dbReference type="GO" id="GO:0008360">
    <property type="term" value="P:regulation of cell shape"/>
    <property type="evidence" value="ECO:0007669"/>
    <property type="project" value="UniProtKB-KW"/>
</dbReference>
<evidence type="ECO:0000313" key="8">
    <source>
        <dbReference type="EMBL" id="MCP9292004.1"/>
    </source>
</evidence>
<protein>
    <recommendedName>
        <fullName evidence="2">Cell shape-determining protein MreC</fullName>
    </recommendedName>
    <alternativeName>
        <fullName evidence="4">Cell shape protein MreC</fullName>
    </alternativeName>
</protein>
<comment type="similarity">
    <text evidence="1">Belongs to the MreC family.</text>
</comment>
<dbReference type="PANTHER" id="PTHR34138:SF1">
    <property type="entry name" value="CELL SHAPE-DETERMINING PROTEIN MREC"/>
    <property type="match status" value="1"/>
</dbReference>
<gene>
    <name evidence="8" type="ORF">NM125_10490</name>
</gene>
<reference evidence="8" key="1">
    <citation type="submission" date="2022-06" db="EMBL/GenBank/DDBJ databases">
        <title>Gracilimonas sp. CAU 1638 isolated from sea sediment.</title>
        <authorList>
            <person name="Kim W."/>
        </authorList>
    </citation>
    <scope>NUCLEOTIDE SEQUENCE</scope>
    <source>
        <strain evidence="8">CAU 1638</strain>
    </source>
</reference>
<feature type="transmembrane region" description="Helical" evidence="6">
    <location>
        <begin position="14"/>
        <end position="31"/>
    </location>
</feature>
<evidence type="ECO:0000256" key="2">
    <source>
        <dbReference type="ARBA" id="ARBA00013855"/>
    </source>
</evidence>
<keyword evidence="6" id="KW-0472">Membrane</keyword>
<keyword evidence="6" id="KW-0812">Transmembrane</keyword>
<dbReference type="InterPro" id="IPR007221">
    <property type="entry name" value="MreC"/>
</dbReference>
<dbReference type="InterPro" id="IPR042177">
    <property type="entry name" value="Cell/Rod_1"/>
</dbReference>
<dbReference type="InterPro" id="IPR055342">
    <property type="entry name" value="MreC_beta-barrel_core"/>
</dbReference>
<evidence type="ECO:0000256" key="6">
    <source>
        <dbReference type="SAM" id="Phobius"/>
    </source>
</evidence>
<dbReference type="InterPro" id="IPR042175">
    <property type="entry name" value="Cell/Rod_MreC_2"/>
</dbReference>
<keyword evidence="5" id="KW-0175">Coiled coil</keyword>
<comment type="caution">
    <text evidence="8">The sequence shown here is derived from an EMBL/GenBank/DDBJ whole genome shotgun (WGS) entry which is preliminary data.</text>
</comment>
<dbReference type="Pfam" id="PF04085">
    <property type="entry name" value="MreC"/>
    <property type="match status" value="1"/>
</dbReference>
<dbReference type="PANTHER" id="PTHR34138">
    <property type="entry name" value="CELL SHAPE-DETERMINING PROTEIN MREC"/>
    <property type="match status" value="1"/>
</dbReference>